<keyword evidence="3" id="KW-1185">Reference proteome</keyword>
<feature type="transmembrane region" description="Helical" evidence="1">
    <location>
        <begin position="133"/>
        <end position="157"/>
    </location>
</feature>
<keyword evidence="1" id="KW-1133">Transmembrane helix</keyword>
<keyword evidence="1" id="KW-0812">Transmembrane</keyword>
<evidence type="ECO:0000313" key="3">
    <source>
        <dbReference type="Proteomes" id="UP000031036"/>
    </source>
</evidence>
<feature type="transmembrane region" description="Helical" evidence="1">
    <location>
        <begin position="15"/>
        <end position="35"/>
    </location>
</feature>
<feature type="transmembrane region" description="Helical" evidence="1">
    <location>
        <begin position="99"/>
        <end position="121"/>
    </location>
</feature>
<keyword evidence="1" id="KW-0472">Membrane</keyword>
<evidence type="ECO:0000256" key="1">
    <source>
        <dbReference type="SAM" id="Phobius"/>
    </source>
</evidence>
<reference evidence="2 3" key="1">
    <citation type="submission" date="2014-11" db="EMBL/GenBank/DDBJ databases">
        <title>Genetic blueprint of the zoonotic pathogen Toxocara canis.</title>
        <authorList>
            <person name="Zhu X.-Q."/>
            <person name="Korhonen P.K."/>
            <person name="Cai H."/>
            <person name="Young N.D."/>
            <person name="Nejsum P."/>
            <person name="von Samson-Himmelstjerna G."/>
            <person name="Boag P.R."/>
            <person name="Tan P."/>
            <person name="Li Q."/>
            <person name="Min J."/>
            <person name="Yang Y."/>
            <person name="Wang X."/>
            <person name="Fang X."/>
            <person name="Hall R.S."/>
            <person name="Hofmann A."/>
            <person name="Sternberg P.W."/>
            <person name="Jex A.R."/>
            <person name="Gasser R.B."/>
        </authorList>
    </citation>
    <scope>NUCLEOTIDE SEQUENCE [LARGE SCALE GENOMIC DNA]</scope>
    <source>
        <strain evidence="2">PN_DK_2014</strain>
    </source>
</reference>
<dbReference type="EMBL" id="JPKZ01002886">
    <property type="protein sequence ID" value="KHN74657.1"/>
    <property type="molecule type" value="Genomic_DNA"/>
</dbReference>
<accession>A0A0B2UZY4</accession>
<evidence type="ECO:0000313" key="2">
    <source>
        <dbReference type="EMBL" id="KHN74657.1"/>
    </source>
</evidence>
<feature type="transmembrane region" description="Helical" evidence="1">
    <location>
        <begin position="204"/>
        <end position="226"/>
    </location>
</feature>
<dbReference type="Proteomes" id="UP000031036">
    <property type="component" value="Unassembled WGS sequence"/>
</dbReference>
<comment type="caution">
    <text evidence="2">The sequence shown here is derived from an EMBL/GenBank/DDBJ whole genome shotgun (WGS) entry which is preliminary data.</text>
</comment>
<feature type="transmembrane region" description="Helical" evidence="1">
    <location>
        <begin position="178"/>
        <end position="198"/>
    </location>
</feature>
<dbReference type="AlphaFoldDB" id="A0A0B2UZY4"/>
<protein>
    <recommendedName>
        <fullName evidence="4">G protein-coupled receptor</fullName>
    </recommendedName>
</protein>
<sequence>MKVNRDAFRLFTLNLYAACILTDLFRVFTQLLTIISAITPLVFTYKSMLNVILANACVQFIVMIEYPMMSLFFVTASHLANSAPIFYANHLAKRSWAPYYAVIHLITYSTCICATIVLILLPNGAMELGNLRISTILITFMSAVSLATLLTTIRAIITAVTYNRKKCFNSTRTQHRKRLISFIIYCIPMNIIGFPFIVMGPACLLLILYPDSLILINIMIVGRSIISDTNNYRTLAIGITTLTAFTSYRNAVRNLLRLHRIPCFLTERIVQVRRIAF</sequence>
<name>A0A0B2UZY4_TOXCA</name>
<evidence type="ECO:0008006" key="4">
    <source>
        <dbReference type="Google" id="ProtNLM"/>
    </source>
</evidence>
<proteinExistence type="predicted"/>
<organism evidence="2 3">
    <name type="scientific">Toxocara canis</name>
    <name type="common">Canine roundworm</name>
    <dbReference type="NCBI Taxonomy" id="6265"/>
    <lineage>
        <taxon>Eukaryota</taxon>
        <taxon>Metazoa</taxon>
        <taxon>Ecdysozoa</taxon>
        <taxon>Nematoda</taxon>
        <taxon>Chromadorea</taxon>
        <taxon>Rhabditida</taxon>
        <taxon>Spirurina</taxon>
        <taxon>Ascaridomorpha</taxon>
        <taxon>Ascaridoidea</taxon>
        <taxon>Toxocaridae</taxon>
        <taxon>Toxocara</taxon>
    </lineage>
</organism>
<gene>
    <name evidence="2" type="ORF">Tcan_02907</name>
</gene>